<accession>A0A7R9Q628</accession>
<keyword evidence="1" id="KW-1133">Transmembrane helix</keyword>
<dbReference type="SMART" id="SM00020">
    <property type="entry name" value="Tryp_SPc"/>
    <property type="match status" value="1"/>
</dbReference>
<evidence type="ECO:0000256" key="1">
    <source>
        <dbReference type="SAM" id="Phobius"/>
    </source>
</evidence>
<reference evidence="3" key="1">
    <citation type="submission" date="2020-11" db="EMBL/GenBank/DDBJ databases">
        <authorList>
            <person name="Tran Van P."/>
        </authorList>
    </citation>
    <scope>NUCLEOTIDE SEQUENCE</scope>
</reference>
<evidence type="ECO:0000313" key="3">
    <source>
        <dbReference type="EMBL" id="CAD7632404.1"/>
    </source>
</evidence>
<dbReference type="Gene3D" id="2.40.10.10">
    <property type="entry name" value="Trypsin-like serine proteases"/>
    <property type="match status" value="1"/>
</dbReference>
<dbReference type="EMBL" id="OC865501">
    <property type="protein sequence ID" value="CAD7632404.1"/>
    <property type="molecule type" value="Genomic_DNA"/>
</dbReference>
<dbReference type="InterPro" id="IPR051333">
    <property type="entry name" value="CLIP_Serine_Protease"/>
</dbReference>
<dbReference type="InterPro" id="IPR001254">
    <property type="entry name" value="Trypsin_dom"/>
</dbReference>
<keyword evidence="4" id="KW-1185">Reference proteome</keyword>
<dbReference type="GO" id="GO:0004252">
    <property type="term" value="F:serine-type endopeptidase activity"/>
    <property type="evidence" value="ECO:0007669"/>
    <property type="project" value="InterPro"/>
</dbReference>
<feature type="domain" description="Peptidase S1" evidence="2">
    <location>
        <begin position="244"/>
        <end position="464"/>
    </location>
</feature>
<evidence type="ECO:0000313" key="4">
    <source>
        <dbReference type="Proteomes" id="UP000759131"/>
    </source>
</evidence>
<sequence length="466" mass="52494">FWLVYSISPTNHTLPSLIPFTPNVLTFIYNTHLNAQTGEVVVTQLQTSLTGNKQWVSNMIYKREEECDQLSDCRTPVFVRQIPDHLRHRLEGIVDYYVDSQTSGHMLWFNINGRPMYCFTPYGQSLSLQCNSSANMTSFEKHCFTESTVGVIPPDDSLTVLWILFAVLFIIFVLLFGSDVVMLYKWWRQESADPPTILIGHNCQLQTVSIMQYPSITTNDCGISRLSPGMEQSCFTFHKQFANLYGGREAMPGDVPWSVFIRKKEKQKGKWNKCTPGTSCTEFVLEIHPGVSLNVSDRGAIYYADKIIKHSNYTNKPDEYDVALVKLNTSIVFKPDRLLNSICLPTRHHLNGKHELALVAGYGYVGELGYQAPLRVGYIRIQPTNMSWVSMIEAYQYPDDSGTRICPGDSGSGLWQVANGRAVLIGVAVFGVTERLTKCLPPPGSTNGYARVSTHIDWIQKTISTN</sequence>
<proteinExistence type="predicted"/>
<dbReference type="InterPro" id="IPR009003">
    <property type="entry name" value="Peptidase_S1_PA"/>
</dbReference>
<feature type="non-terminal residue" evidence="3">
    <location>
        <position position="1"/>
    </location>
</feature>
<dbReference type="SUPFAM" id="SSF50494">
    <property type="entry name" value="Trypsin-like serine proteases"/>
    <property type="match status" value="1"/>
</dbReference>
<dbReference type="EMBL" id="CAJPIZ010010926">
    <property type="protein sequence ID" value="CAG2112834.1"/>
    <property type="molecule type" value="Genomic_DNA"/>
</dbReference>
<gene>
    <name evidence="3" type="ORF">OSB1V03_LOCUS12807</name>
</gene>
<name>A0A7R9Q628_9ACAR</name>
<dbReference type="PANTHER" id="PTHR24260:SF136">
    <property type="entry name" value="GH08193P-RELATED"/>
    <property type="match status" value="1"/>
</dbReference>
<keyword evidence="1" id="KW-0812">Transmembrane</keyword>
<dbReference type="PROSITE" id="PS50240">
    <property type="entry name" value="TRYPSIN_DOM"/>
    <property type="match status" value="1"/>
</dbReference>
<dbReference type="GO" id="GO:0006508">
    <property type="term" value="P:proteolysis"/>
    <property type="evidence" value="ECO:0007669"/>
    <property type="project" value="InterPro"/>
</dbReference>
<dbReference type="Proteomes" id="UP000759131">
    <property type="component" value="Unassembled WGS sequence"/>
</dbReference>
<dbReference type="Pfam" id="PF00089">
    <property type="entry name" value="Trypsin"/>
    <property type="match status" value="1"/>
</dbReference>
<evidence type="ECO:0000259" key="2">
    <source>
        <dbReference type="PROSITE" id="PS50240"/>
    </source>
</evidence>
<organism evidence="3">
    <name type="scientific">Medioppia subpectinata</name>
    <dbReference type="NCBI Taxonomy" id="1979941"/>
    <lineage>
        <taxon>Eukaryota</taxon>
        <taxon>Metazoa</taxon>
        <taxon>Ecdysozoa</taxon>
        <taxon>Arthropoda</taxon>
        <taxon>Chelicerata</taxon>
        <taxon>Arachnida</taxon>
        <taxon>Acari</taxon>
        <taxon>Acariformes</taxon>
        <taxon>Sarcoptiformes</taxon>
        <taxon>Oribatida</taxon>
        <taxon>Brachypylina</taxon>
        <taxon>Oppioidea</taxon>
        <taxon>Oppiidae</taxon>
        <taxon>Medioppia</taxon>
    </lineage>
</organism>
<protein>
    <recommendedName>
        <fullName evidence="2">Peptidase S1 domain-containing protein</fullName>
    </recommendedName>
</protein>
<dbReference type="OrthoDB" id="5565075at2759"/>
<feature type="transmembrane region" description="Helical" evidence="1">
    <location>
        <begin position="160"/>
        <end position="184"/>
    </location>
</feature>
<dbReference type="PANTHER" id="PTHR24260">
    <property type="match status" value="1"/>
</dbReference>
<dbReference type="AlphaFoldDB" id="A0A7R9Q628"/>
<dbReference type="InterPro" id="IPR043504">
    <property type="entry name" value="Peptidase_S1_PA_chymotrypsin"/>
</dbReference>
<keyword evidence="1" id="KW-0472">Membrane</keyword>